<keyword evidence="2 5" id="KW-0812">Transmembrane</keyword>
<evidence type="ECO:0000313" key="8">
    <source>
        <dbReference type="Proteomes" id="UP001141961"/>
    </source>
</evidence>
<comment type="subcellular location">
    <subcellularLocation>
        <location evidence="1">Cell membrane</location>
        <topology evidence="1">Multi-pass membrane protein</topology>
    </subcellularLocation>
</comment>
<keyword evidence="3 5" id="KW-1133">Transmembrane helix</keyword>
<feature type="domain" description="ABC transmembrane type-1" evidence="6">
    <location>
        <begin position="17"/>
        <end position="299"/>
    </location>
</feature>
<evidence type="ECO:0000256" key="2">
    <source>
        <dbReference type="ARBA" id="ARBA00022692"/>
    </source>
</evidence>
<dbReference type="GO" id="GO:0015421">
    <property type="term" value="F:ABC-type oligopeptide transporter activity"/>
    <property type="evidence" value="ECO:0007669"/>
    <property type="project" value="TreeGrafter"/>
</dbReference>
<evidence type="ECO:0000313" key="7">
    <source>
        <dbReference type="EMBL" id="MDB6247350.1"/>
    </source>
</evidence>
<dbReference type="InterPro" id="IPR027417">
    <property type="entry name" value="P-loop_NTPase"/>
</dbReference>
<keyword evidence="4 5" id="KW-0472">Membrane</keyword>
<dbReference type="Pfam" id="PF00664">
    <property type="entry name" value="ABC_membrane"/>
    <property type="match status" value="1"/>
</dbReference>
<dbReference type="InterPro" id="IPR003439">
    <property type="entry name" value="ABC_transporter-like_ATP-bd"/>
</dbReference>
<comment type="caution">
    <text evidence="7">The sequence shown here is derived from an EMBL/GenBank/DDBJ whole genome shotgun (WGS) entry which is preliminary data.</text>
</comment>
<dbReference type="InterPro" id="IPR011527">
    <property type="entry name" value="ABC1_TM_dom"/>
</dbReference>
<sequence>MHIALKKVWSKYKFDYILLLIMNVINTCIETSNVYLEGMLINSLVYEADRVSFIRNIIVIIVLNVIRLFLSFFISKIQILEYKKISLEFNDTLIENLYSKDTLEVIKMDPVQTADRITEDTDEVLTFLFQTVNRIISIVISSVIIFIYIFKTKSRFFLLTMVLLPAYICLYLFLKPKIFEINLKLKQAYNEYFSGFTEWLSRYVEIKGNKRENQEKKRWGKTKRSLLDITKHDFLLNLNMSSGEIILQLIFQLILFINGGLSVISGNMTVGSFSVLFQYFNQLLGEVDEIFSILLGYESFRVAQMRINKLLSLKNEKDGEKVISSINSIKVINFDILMHSRTPLFSKKLNCTFNKPGFYVIKGKNGIGKSTFLRTLMGLYTPDKKGKILINNINIDLINKRKLRENNISCLFQDIPLPNCTVAEYVKNEYTQNDNLDKDVFLEKVFYSSQFNINNVLNRKIDELSTGEIQLVKLYSAILKKEADCYLLDEPLANIYPELQNATLNLLREIAKTKLVIIISHDLQFAKADKNIRIG</sequence>
<protein>
    <submittedName>
        <fullName evidence="7">ABC transporter ATP-binding protein/permease</fullName>
    </submittedName>
</protein>
<gene>
    <name evidence="7" type="ORF">ODV14_08515</name>
</gene>
<feature type="transmembrane region" description="Helical" evidence="5">
    <location>
        <begin position="245"/>
        <end position="264"/>
    </location>
</feature>
<dbReference type="PANTHER" id="PTHR43394">
    <property type="entry name" value="ATP-DEPENDENT PERMEASE MDL1, MITOCHONDRIAL"/>
    <property type="match status" value="1"/>
</dbReference>
<dbReference type="Pfam" id="PF00005">
    <property type="entry name" value="ABC_tran"/>
    <property type="match status" value="1"/>
</dbReference>
<dbReference type="Proteomes" id="UP001141961">
    <property type="component" value="Unassembled WGS sequence"/>
</dbReference>
<feature type="transmembrane region" description="Helical" evidence="5">
    <location>
        <begin position="132"/>
        <end position="150"/>
    </location>
</feature>
<dbReference type="Gene3D" id="1.20.1560.10">
    <property type="entry name" value="ABC transporter type 1, transmembrane domain"/>
    <property type="match status" value="1"/>
</dbReference>
<proteinExistence type="predicted"/>
<dbReference type="AlphaFoldDB" id="A0AAW6BBA0"/>
<feature type="transmembrane region" description="Helical" evidence="5">
    <location>
        <begin position="56"/>
        <end position="74"/>
    </location>
</feature>
<dbReference type="InterPro" id="IPR039421">
    <property type="entry name" value="Type_1_exporter"/>
</dbReference>
<dbReference type="GO" id="GO:0005886">
    <property type="term" value="C:plasma membrane"/>
    <property type="evidence" value="ECO:0007669"/>
    <property type="project" value="UniProtKB-SubCell"/>
</dbReference>
<organism evidence="7 8">
    <name type="scientific">Lactobacillus amylovorus</name>
    <dbReference type="NCBI Taxonomy" id="1604"/>
    <lineage>
        <taxon>Bacteria</taxon>
        <taxon>Bacillati</taxon>
        <taxon>Bacillota</taxon>
        <taxon>Bacilli</taxon>
        <taxon>Lactobacillales</taxon>
        <taxon>Lactobacillaceae</taxon>
        <taxon>Lactobacillus</taxon>
    </lineage>
</organism>
<evidence type="ECO:0000256" key="1">
    <source>
        <dbReference type="ARBA" id="ARBA00004651"/>
    </source>
</evidence>
<feature type="transmembrane region" description="Helical" evidence="5">
    <location>
        <begin position="156"/>
        <end position="174"/>
    </location>
</feature>
<dbReference type="GO" id="GO:0005524">
    <property type="term" value="F:ATP binding"/>
    <property type="evidence" value="ECO:0007669"/>
    <property type="project" value="UniProtKB-KW"/>
</dbReference>
<dbReference type="RefSeq" id="WP_271327186.1">
    <property type="nucleotide sequence ID" value="NZ_JAOTHC010000027.1"/>
</dbReference>
<evidence type="ECO:0000256" key="5">
    <source>
        <dbReference type="SAM" id="Phobius"/>
    </source>
</evidence>
<dbReference type="PROSITE" id="PS50929">
    <property type="entry name" value="ABC_TM1F"/>
    <property type="match status" value="1"/>
</dbReference>
<dbReference type="Gene3D" id="3.40.50.300">
    <property type="entry name" value="P-loop containing nucleotide triphosphate hydrolases"/>
    <property type="match status" value="1"/>
</dbReference>
<dbReference type="InterPro" id="IPR036640">
    <property type="entry name" value="ABC1_TM_sf"/>
</dbReference>
<keyword evidence="7" id="KW-0547">Nucleotide-binding</keyword>
<reference evidence="7" key="2">
    <citation type="submission" date="2022-10" db="EMBL/GenBank/DDBJ databases">
        <authorList>
            <person name="Kostovova I."/>
            <person name="Moravkova M."/>
            <person name="Pechar R."/>
        </authorList>
    </citation>
    <scope>NUCLEOTIDE SEQUENCE</scope>
    <source>
        <strain evidence="7">M597B</strain>
    </source>
</reference>
<keyword evidence="7" id="KW-0067">ATP-binding</keyword>
<evidence type="ECO:0000256" key="4">
    <source>
        <dbReference type="ARBA" id="ARBA00023136"/>
    </source>
</evidence>
<dbReference type="GO" id="GO:0016887">
    <property type="term" value="F:ATP hydrolysis activity"/>
    <property type="evidence" value="ECO:0007669"/>
    <property type="project" value="InterPro"/>
</dbReference>
<evidence type="ECO:0000259" key="6">
    <source>
        <dbReference type="PROSITE" id="PS50929"/>
    </source>
</evidence>
<reference evidence="7" key="1">
    <citation type="journal article" date="2022" name="Microorganisms">
        <title>Antibiotic Susceptibility, Resistance Gene Determinants and Corresponding Genomic Regions in Lactobacillus amylovorus Isolates Derived from Wild Boars and Domestic Pigs.</title>
        <authorList>
            <person name="Moravkova M."/>
            <person name="Kostovova I."/>
            <person name="Kavanova K."/>
            <person name="Pechar R."/>
            <person name="Stanek S."/>
            <person name="Brychta A."/>
            <person name="Zeman M."/>
            <person name="Kubasova T."/>
        </authorList>
    </citation>
    <scope>NUCLEOTIDE SEQUENCE</scope>
    <source>
        <strain evidence="7">M597B</strain>
    </source>
</reference>
<feature type="transmembrane region" description="Helical" evidence="5">
    <location>
        <begin position="16"/>
        <end position="36"/>
    </location>
</feature>
<dbReference type="SUPFAM" id="SSF90123">
    <property type="entry name" value="ABC transporter transmembrane region"/>
    <property type="match status" value="1"/>
</dbReference>
<dbReference type="EMBL" id="JAOTHD010000029">
    <property type="protein sequence ID" value="MDB6247350.1"/>
    <property type="molecule type" value="Genomic_DNA"/>
</dbReference>
<name>A0AAW6BBA0_LACAM</name>
<evidence type="ECO:0000256" key="3">
    <source>
        <dbReference type="ARBA" id="ARBA00022989"/>
    </source>
</evidence>
<dbReference type="SUPFAM" id="SSF52540">
    <property type="entry name" value="P-loop containing nucleoside triphosphate hydrolases"/>
    <property type="match status" value="1"/>
</dbReference>
<dbReference type="PANTHER" id="PTHR43394:SF1">
    <property type="entry name" value="ATP-BINDING CASSETTE SUB-FAMILY B MEMBER 10, MITOCHONDRIAL"/>
    <property type="match status" value="1"/>
</dbReference>
<accession>A0AAW6BBA0</accession>